<dbReference type="EMBL" id="FOHK01000009">
    <property type="protein sequence ID" value="SET56462.1"/>
    <property type="molecule type" value="Genomic_DNA"/>
</dbReference>
<accession>A0A1I0FEC3</accession>
<feature type="transmembrane region" description="Helical" evidence="1">
    <location>
        <begin position="37"/>
        <end position="59"/>
    </location>
</feature>
<reference evidence="2 3" key="1">
    <citation type="submission" date="2016-10" db="EMBL/GenBank/DDBJ databases">
        <authorList>
            <person name="de Groot N.N."/>
        </authorList>
    </citation>
    <scope>NUCLEOTIDE SEQUENCE [LARGE SCALE GENOMIC DNA]</scope>
    <source>
        <strain evidence="2 3">DSM 19706</strain>
    </source>
</reference>
<dbReference type="Pfam" id="PF04247">
    <property type="entry name" value="SirB"/>
    <property type="match status" value="1"/>
</dbReference>
<sequence length="120" mass="13754">MKHLHMTLAVISITFFTVRFFWTLVGSAQLNKKWVKITPHVVDTFLLLTGAAMAFYLAINPLEYTWLLEKIIALVAYIFTGYYALKLARNNAMRVLGYVGAVGWFMLIARVAMTKQPIFF</sequence>
<dbReference type="OrthoDB" id="5588650at2"/>
<feature type="transmembrane region" description="Helical" evidence="1">
    <location>
        <begin position="6"/>
        <end position="25"/>
    </location>
</feature>
<gene>
    <name evidence="2" type="ORF">SAMN05660429_02096</name>
</gene>
<keyword evidence="1" id="KW-0472">Membrane</keyword>
<protein>
    <submittedName>
        <fullName evidence="2">Uncharacterized membrane protein SirB2</fullName>
    </submittedName>
</protein>
<feature type="transmembrane region" description="Helical" evidence="1">
    <location>
        <begin position="95"/>
        <end position="113"/>
    </location>
</feature>
<keyword evidence="1" id="KW-1133">Transmembrane helix</keyword>
<organism evidence="2 3">
    <name type="scientific">Thalassotalea agarivorans</name>
    <name type="common">Thalassomonas agarivorans</name>
    <dbReference type="NCBI Taxonomy" id="349064"/>
    <lineage>
        <taxon>Bacteria</taxon>
        <taxon>Pseudomonadati</taxon>
        <taxon>Pseudomonadota</taxon>
        <taxon>Gammaproteobacteria</taxon>
        <taxon>Alteromonadales</taxon>
        <taxon>Colwelliaceae</taxon>
        <taxon>Thalassotalea</taxon>
    </lineage>
</organism>
<dbReference type="InterPro" id="IPR007360">
    <property type="entry name" value="SirB"/>
</dbReference>
<proteinExistence type="predicted"/>
<dbReference type="PANTHER" id="PTHR39594">
    <property type="entry name" value="PROTEIN YCHQ"/>
    <property type="match status" value="1"/>
</dbReference>
<evidence type="ECO:0000256" key="1">
    <source>
        <dbReference type="SAM" id="Phobius"/>
    </source>
</evidence>
<keyword evidence="3" id="KW-1185">Reference proteome</keyword>
<dbReference type="GO" id="GO:0005886">
    <property type="term" value="C:plasma membrane"/>
    <property type="evidence" value="ECO:0007669"/>
    <property type="project" value="TreeGrafter"/>
</dbReference>
<dbReference type="PANTHER" id="PTHR39594:SF1">
    <property type="entry name" value="PROTEIN YCHQ"/>
    <property type="match status" value="1"/>
</dbReference>
<feature type="transmembrane region" description="Helical" evidence="1">
    <location>
        <begin position="71"/>
        <end position="88"/>
    </location>
</feature>
<dbReference type="AlphaFoldDB" id="A0A1I0FEC3"/>
<dbReference type="Proteomes" id="UP000199308">
    <property type="component" value="Unassembled WGS sequence"/>
</dbReference>
<dbReference type="STRING" id="349064.SAMN05660429_02096"/>
<name>A0A1I0FEC3_THASX</name>
<dbReference type="RefSeq" id="WP_093329936.1">
    <property type="nucleotide sequence ID" value="NZ_AP027363.1"/>
</dbReference>
<dbReference type="PIRSF" id="PIRSF005610">
    <property type="entry name" value="SirB"/>
    <property type="match status" value="1"/>
</dbReference>
<evidence type="ECO:0000313" key="3">
    <source>
        <dbReference type="Proteomes" id="UP000199308"/>
    </source>
</evidence>
<keyword evidence="1" id="KW-0812">Transmembrane</keyword>
<evidence type="ECO:0000313" key="2">
    <source>
        <dbReference type="EMBL" id="SET56462.1"/>
    </source>
</evidence>